<name>A0A814CR28_9BILA</name>
<keyword evidence="2" id="KW-1185">Reference proteome</keyword>
<proteinExistence type="predicted"/>
<reference evidence="1" key="1">
    <citation type="submission" date="2021-02" db="EMBL/GenBank/DDBJ databases">
        <authorList>
            <person name="Nowell W R."/>
        </authorList>
    </citation>
    <scope>NUCLEOTIDE SEQUENCE</scope>
    <source>
        <strain evidence="1">Ploen Becks lab</strain>
    </source>
</reference>
<accession>A0A814CR28</accession>
<gene>
    <name evidence="1" type="ORF">OXX778_LOCUS13614</name>
</gene>
<evidence type="ECO:0000313" key="2">
    <source>
        <dbReference type="Proteomes" id="UP000663879"/>
    </source>
</evidence>
<dbReference type="Proteomes" id="UP000663879">
    <property type="component" value="Unassembled WGS sequence"/>
</dbReference>
<dbReference type="AlphaFoldDB" id="A0A814CR28"/>
<evidence type="ECO:0000313" key="1">
    <source>
        <dbReference type="EMBL" id="CAF0944587.1"/>
    </source>
</evidence>
<organism evidence="1 2">
    <name type="scientific">Brachionus calyciflorus</name>
    <dbReference type="NCBI Taxonomy" id="104777"/>
    <lineage>
        <taxon>Eukaryota</taxon>
        <taxon>Metazoa</taxon>
        <taxon>Spiralia</taxon>
        <taxon>Gnathifera</taxon>
        <taxon>Rotifera</taxon>
        <taxon>Eurotatoria</taxon>
        <taxon>Monogononta</taxon>
        <taxon>Pseudotrocha</taxon>
        <taxon>Ploima</taxon>
        <taxon>Brachionidae</taxon>
        <taxon>Brachionus</taxon>
    </lineage>
</organism>
<comment type="caution">
    <text evidence="1">The sequence shown here is derived from an EMBL/GenBank/DDBJ whole genome shotgun (WGS) entry which is preliminary data.</text>
</comment>
<sequence length="111" mass="12445">MVEGEVDLEDDDWLDNRRAIAVFKRKKCKPNEKRAEQVNFDVASGQAGEQEAERLNEISLNETILNNQDGRQLNVTILDNTVYETPGGKVNKKIIQCEFCDFTSTNPGAVG</sequence>
<dbReference type="EMBL" id="CAJNOC010002645">
    <property type="protein sequence ID" value="CAF0944587.1"/>
    <property type="molecule type" value="Genomic_DNA"/>
</dbReference>
<protein>
    <submittedName>
        <fullName evidence="1">Uncharacterized protein</fullName>
    </submittedName>
</protein>